<feature type="transmembrane region" description="Helical" evidence="8">
    <location>
        <begin position="20"/>
        <end position="42"/>
    </location>
</feature>
<dbReference type="GO" id="GO:0019646">
    <property type="term" value="P:aerobic electron transport chain"/>
    <property type="evidence" value="ECO:0007669"/>
    <property type="project" value="InterPro"/>
</dbReference>
<evidence type="ECO:0000256" key="6">
    <source>
        <dbReference type="ARBA" id="ARBA00023136"/>
    </source>
</evidence>
<dbReference type="KEGG" id="shd:SUTH_03329"/>
<accession>W0SI30</accession>
<gene>
    <name evidence="10" type="ORF">SUTH_03329</name>
</gene>
<reference evidence="10 11" key="1">
    <citation type="journal article" date="2014" name="Syst. Appl. Microbiol.">
        <title>Complete genomes of freshwater sulfur oxidizers Sulfuricella denitrificans skB26 and Sulfuritalea hydrogenivorans sk43H: genetic insights into the sulfur oxidation pathway of betaproteobacteria.</title>
        <authorList>
            <person name="Watanabe T."/>
            <person name="Kojima H."/>
            <person name="Fukui M."/>
        </authorList>
    </citation>
    <scope>NUCLEOTIDE SEQUENCE [LARGE SCALE GENOMIC DNA]</scope>
    <source>
        <strain evidence="10">DSM22779</strain>
    </source>
</reference>
<dbReference type="InterPro" id="IPR035973">
    <property type="entry name" value="Cyt_c_oxidase_su3-like_sf"/>
</dbReference>
<name>W0SI30_9PROT</name>
<evidence type="ECO:0000259" key="9">
    <source>
        <dbReference type="PROSITE" id="PS50253"/>
    </source>
</evidence>
<dbReference type="Gene3D" id="1.20.120.80">
    <property type="entry name" value="Cytochrome c oxidase, subunit III, four-helix bundle"/>
    <property type="match status" value="1"/>
</dbReference>
<dbReference type="PANTHER" id="PTHR11403">
    <property type="entry name" value="CYTOCHROME C OXIDASE SUBUNIT III"/>
    <property type="match status" value="1"/>
</dbReference>
<keyword evidence="11" id="KW-1185">Reference proteome</keyword>
<evidence type="ECO:0000256" key="3">
    <source>
        <dbReference type="ARBA" id="ARBA00022475"/>
    </source>
</evidence>
<evidence type="ECO:0000256" key="2">
    <source>
        <dbReference type="ARBA" id="ARBA00010581"/>
    </source>
</evidence>
<dbReference type="OrthoDB" id="9810850at2"/>
<feature type="domain" description="Heme-copper oxidase subunit III family profile" evidence="9">
    <location>
        <begin position="9"/>
        <end position="253"/>
    </location>
</feature>
<dbReference type="PROSITE" id="PS50253">
    <property type="entry name" value="COX3"/>
    <property type="match status" value="1"/>
</dbReference>
<evidence type="ECO:0000256" key="4">
    <source>
        <dbReference type="ARBA" id="ARBA00022692"/>
    </source>
</evidence>
<dbReference type="GO" id="GO:0004129">
    <property type="term" value="F:cytochrome-c oxidase activity"/>
    <property type="evidence" value="ECO:0007669"/>
    <property type="project" value="InterPro"/>
</dbReference>
<evidence type="ECO:0000256" key="8">
    <source>
        <dbReference type="SAM" id="Phobius"/>
    </source>
</evidence>
<dbReference type="RefSeq" id="WP_041100823.1">
    <property type="nucleotide sequence ID" value="NZ_AP012547.1"/>
</dbReference>
<dbReference type="EMBL" id="AP012547">
    <property type="protein sequence ID" value="BAO31099.1"/>
    <property type="molecule type" value="Genomic_DNA"/>
</dbReference>
<dbReference type="PANTHER" id="PTHR11403:SF2">
    <property type="entry name" value="CYTOCHROME BO(3) UBIQUINOL OXIDASE SUBUNIT 3"/>
    <property type="match status" value="1"/>
</dbReference>
<keyword evidence="4 7" id="KW-0812">Transmembrane</keyword>
<dbReference type="SUPFAM" id="SSF81452">
    <property type="entry name" value="Cytochrome c oxidase subunit III-like"/>
    <property type="match status" value="1"/>
</dbReference>
<organism evidence="10 11">
    <name type="scientific">Sulfuritalea hydrogenivorans sk43H</name>
    <dbReference type="NCBI Taxonomy" id="1223802"/>
    <lineage>
        <taxon>Bacteria</taxon>
        <taxon>Pseudomonadati</taxon>
        <taxon>Pseudomonadota</taxon>
        <taxon>Betaproteobacteria</taxon>
        <taxon>Nitrosomonadales</taxon>
        <taxon>Sterolibacteriaceae</taxon>
        <taxon>Sulfuritalea</taxon>
    </lineage>
</organism>
<keyword evidence="5 8" id="KW-1133">Transmembrane helix</keyword>
<dbReference type="InterPro" id="IPR000298">
    <property type="entry name" value="Cyt_c_oxidase-like_su3"/>
</dbReference>
<proteinExistence type="inferred from homology"/>
<dbReference type="CDD" id="cd00386">
    <property type="entry name" value="Heme_Cu_Oxidase_III_like"/>
    <property type="match status" value="1"/>
</dbReference>
<evidence type="ECO:0000313" key="11">
    <source>
        <dbReference type="Proteomes" id="UP000031637"/>
    </source>
</evidence>
<feature type="transmembrane region" description="Helical" evidence="8">
    <location>
        <begin position="234"/>
        <end position="252"/>
    </location>
</feature>
<feature type="transmembrane region" description="Helical" evidence="8">
    <location>
        <begin position="79"/>
        <end position="101"/>
    </location>
</feature>
<evidence type="ECO:0000256" key="5">
    <source>
        <dbReference type="ARBA" id="ARBA00022989"/>
    </source>
</evidence>
<evidence type="ECO:0000313" key="10">
    <source>
        <dbReference type="EMBL" id="BAO31099.1"/>
    </source>
</evidence>
<feature type="transmembrane region" description="Helical" evidence="8">
    <location>
        <begin position="48"/>
        <end position="67"/>
    </location>
</feature>
<dbReference type="HOGENOM" id="CLU_044071_2_0_4"/>
<feature type="transmembrane region" description="Helical" evidence="8">
    <location>
        <begin position="121"/>
        <end position="140"/>
    </location>
</feature>
<comment type="similarity">
    <text evidence="2 7">Belongs to the cytochrome c oxidase subunit 3 family.</text>
</comment>
<keyword evidence="6 8" id="KW-0472">Membrane</keyword>
<dbReference type="InterPro" id="IPR013833">
    <property type="entry name" value="Cyt_c_oxidase_su3_a-hlx"/>
</dbReference>
<keyword evidence="3" id="KW-1003">Cell membrane</keyword>
<dbReference type="Pfam" id="PF00510">
    <property type="entry name" value="COX3"/>
    <property type="match status" value="1"/>
</dbReference>
<protein>
    <submittedName>
        <fullName evidence="10">Cytochrome c oxidase aa3, subunit III</fullName>
    </submittedName>
</protein>
<feature type="transmembrane region" description="Helical" evidence="8">
    <location>
        <begin position="152"/>
        <end position="172"/>
    </location>
</feature>
<dbReference type="Proteomes" id="UP000031637">
    <property type="component" value="Chromosome"/>
</dbReference>
<dbReference type="GO" id="GO:0005886">
    <property type="term" value="C:plasma membrane"/>
    <property type="evidence" value="ECO:0007669"/>
    <property type="project" value="UniProtKB-SubCell"/>
</dbReference>
<feature type="transmembrane region" description="Helical" evidence="8">
    <location>
        <begin position="192"/>
        <end position="213"/>
    </location>
</feature>
<comment type="subcellular location">
    <subcellularLocation>
        <location evidence="1 7">Cell membrane</location>
        <topology evidence="1 7">Multi-pass membrane protein</topology>
    </subcellularLocation>
</comment>
<dbReference type="InterPro" id="IPR024791">
    <property type="entry name" value="Cyt_c/ubiquinol_Oxase_su3"/>
</dbReference>
<dbReference type="STRING" id="1223802.SUTH_03329"/>
<dbReference type="AlphaFoldDB" id="W0SI30"/>
<evidence type="ECO:0000256" key="7">
    <source>
        <dbReference type="RuleBase" id="RU003376"/>
    </source>
</evidence>
<evidence type="ECO:0000256" key="1">
    <source>
        <dbReference type="ARBA" id="ARBA00004651"/>
    </source>
</evidence>
<sequence length="253" mass="28181">MAHDAHHAEGHAHAHWDTSVWPFVISFGILFMAVAFSFHFVYHNSFSAILSLGLALPMIIAGVAGWTSEAMGKGESLSYSAMGWFILAEAMIFMSFFAGYWYTRLHADSWPPAGTIALPKLMPLVMTFVLVASSLTIHYAEHLLHIGNKAGFRLWYLLTIVLGAVFLGMSAYEWSHLIHQGFTISTNSFSTVFFSVTGLHGSHVVVGLAIFLAGLPSVMRGGDIDEGFMRTAGLYWHFVDIIWFFVVSQIYYW</sequence>